<feature type="domain" description="Anti-sigma-K factor RskA N-terminal" evidence="13">
    <location>
        <begin position="30"/>
        <end position="76"/>
    </location>
</feature>
<evidence type="ECO:0000256" key="4">
    <source>
        <dbReference type="ARBA" id="ARBA00022692"/>
    </source>
</evidence>
<keyword evidence="7 11" id="KW-0472">Membrane</keyword>
<keyword evidence="5 11" id="KW-1133">Transmembrane helix</keyword>
<dbReference type="PANTHER" id="PTHR37461">
    <property type="entry name" value="ANTI-SIGMA-K FACTOR RSKA"/>
    <property type="match status" value="1"/>
</dbReference>
<name>A0A328HCE4_ARTGO</name>
<dbReference type="InterPro" id="IPR053877">
    <property type="entry name" value="RskA_N"/>
</dbReference>
<comment type="caution">
    <text evidence="14">The sequence shown here is derived from an EMBL/GenBank/DDBJ whole genome shotgun (WGS) entry which is preliminary data.</text>
</comment>
<dbReference type="EMBL" id="QLNP01000105">
    <property type="protein sequence ID" value="RAM35115.1"/>
    <property type="molecule type" value="Genomic_DNA"/>
</dbReference>
<dbReference type="Pfam" id="PF10099">
    <property type="entry name" value="RskA_C"/>
    <property type="match status" value="1"/>
</dbReference>
<dbReference type="InterPro" id="IPR041916">
    <property type="entry name" value="Anti_sigma_zinc_sf"/>
</dbReference>
<dbReference type="PANTHER" id="PTHR37461:SF1">
    <property type="entry name" value="ANTI-SIGMA-K FACTOR RSKA"/>
    <property type="match status" value="1"/>
</dbReference>
<evidence type="ECO:0000256" key="8">
    <source>
        <dbReference type="ARBA" id="ARBA00023163"/>
    </source>
</evidence>
<evidence type="ECO:0000256" key="2">
    <source>
        <dbReference type="ARBA" id="ARBA00004236"/>
    </source>
</evidence>
<dbReference type="GO" id="GO:0016989">
    <property type="term" value="F:sigma factor antagonist activity"/>
    <property type="evidence" value="ECO:0007669"/>
    <property type="project" value="TreeGrafter"/>
</dbReference>
<evidence type="ECO:0000256" key="5">
    <source>
        <dbReference type="ARBA" id="ARBA00022989"/>
    </source>
</evidence>
<evidence type="ECO:0000313" key="14">
    <source>
        <dbReference type="EMBL" id="RAM35115.1"/>
    </source>
</evidence>
<sequence length="295" mass="30062">MTDTNDSRGRQLPRAFAADIPTDLAAGRAVELAEIYALDAISDAERKAIDAYVSGAPEAERQSFNDRVRQARETLALSFTAEEEPPADLFARIAAQLPAAAPAGPAGAPAAAAETIVAGAPAALSAAEPAPAADELSVARQRREVRRRSAGLRNWLISVAAAAVIALGGVGVGAYLANQNDPVNQVIEAQDARQATVDVNGGGTATVSISQSHDALVVRMKDVPPPPAGKVYQMWLIPKDGSTPVSQGLMDAEALSKPALVKGIGSAASLGITVEPVGGSATPTLPTVAAAPLNT</sequence>
<dbReference type="Pfam" id="PF22618">
    <property type="entry name" value="RskA_N"/>
    <property type="match status" value="1"/>
</dbReference>
<feature type="transmembrane region" description="Helical" evidence="11">
    <location>
        <begin position="155"/>
        <end position="177"/>
    </location>
</feature>
<feature type="domain" description="Anti-sigma K factor RskA C-terminal" evidence="12">
    <location>
        <begin position="159"/>
        <end position="287"/>
    </location>
</feature>
<dbReference type="GO" id="GO:0005886">
    <property type="term" value="C:plasma membrane"/>
    <property type="evidence" value="ECO:0007669"/>
    <property type="project" value="UniProtKB-SubCell"/>
</dbReference>
<evidence type="ECO:0000256" key="3">
    <source>
        <dbReference type="ARBA" id="ARBA00022475"/>
    </source>
</evidence>
<keyword evidence="6" id="KW-0805">Transcription regulation</keyword>
<accession>A0A328HCE4</accession>
<evidence type="ECO:0000256" key="9">
    <source>
        <dbReference type="ARBA" id="ARBA00029829"/>
    </source>
</evidence>
<protein>
    <recommendedName>
        <fullName evidence="10">Regulator of SigK</fullName>
    </recommendedName>
    <alternativeName>
        <fullName evidence="9">Sigma-K anti-sigma factor RskA</fullName>
    </alternativeName>
</protein>
<dbReference type="Gene3D" id="1.10.10.1320">
    <property type="entry name" value="Anti-sigma factor, zinc-finger domain"/>
    <property type="match status" value="1"/>
</dbReference>
<keyword evidence="8" id="KW-0804">Transcription</keyword>
<organism evidence="14 15">
    <name type="scientific">Arthrobacter globiformis</name>
    <dbReference type="NCBI Taxonomy" id="1665"/>
    <lineage>
        <taxon>Bacteria</taxon>
        <taxon>Bacillati</taxon>
        <taxon>Actinomycetota</taxon>
        <taxon>Actinomycetes</taxon>
        <taxon>Micrococcales</taxon>
        <taxon>Micrococcaceae</taxon>
        <taxon>Arthrobacter</taxon>
    </lineage>
</organism>
<dbReference type="AlphaFoldDB" id="A0A328HCE4"/>
<dbReference type="OrthoDB" id="153510at2"/>
<keyword evidence="3" id="KW-1003">Cell membrane</keyword>
<dbReference type="GO" id="GO:0006417">
    <property type="term" value="P:regulation of translation"/>
    <property type="evidence" value="ECO:0007669"/>
    <property type="project" value="TreeGrafter"/>
</dbReference>
<gene>
    <name evidence="14" type="ORF">DBZ45_21200</name>
</gene>
<evidence type="ECO:0000313" key="15">
    <source>
        <dbReference type="Proteomes" id="UP000249166"/>
    </source>
</evidence>
<reference evidence="14 15" key="1">
    <citation type="submission" date="2018-04" db="EMBL/GenBank/DDBJ databases">
        <title>Bacteria isolated from cave deposits of Manipur.</title>
        <authorList>
            <person name="Sahoo D."/>
            <person name="Sarangthem I."/>
            <person name="Nandeibam J."/>
        </authorList>
    </citation>
    <scope>NUCLEOTIDE SEQUENCE [LARGE SCALE GENOMIC DNA]</scope>
    <source>
        <strain evidence="15">mrc11</strain>
    </source>
</reference>
<evidence type="ECO:0000259" key="13">
    <source>
        <dbReference type="Pfam" id="PF22618"/>
    </source>
</evidence>
<evidence type="ECO:0000256" key="6">
    <source>
        <dbReference type="ARBA" id="ARBA00023015"/>
    </source>
</evidence>
<dbReference type="InterPro" id="IPR018764">
    <property type="entry name" value="RskA_C"/>
</dbReference>
<evidence type="ECO:0000259" key="12">
    <source>
        <dbReference type="Pfam" id="PF10099"/>
    </source>
</evidence>
<dbReference type="Proteomes" id="UP000249166">
    <property type="component" value="Unassembled WGS sequence"/>
</dbReference>
<dbReference type="InterPro" id="IPR051474">
    <property type="entry name" value="Anti-sigma-K/W_factor"/>
</dbReference>
<dbReference type="RefSeq" id="WP_111905791.1">
    <property type="nucleotide sequence ID" value="NZ_QLNP01000105.1"/>
</dbReference>
<evidence type="ECO:0000256" key="7">
    <source>
        <dbReference type="ARBA" id="ARBA00023136"/>
    </source>
</evidence>
<comment type="subcellular location">
    <subcellularLocation>
        <location evidence="2">Cell membrane</location>
    </subcellularLocation>
    <subcellularLocation>
        <location evidence="1">Membrane</location>
        <topology evidence="1">Single-pass membrane protein</topology>
    </subcellularLocation>
</comment>
<proteinExistence type="predicted"/>
<evidence type="ECO:0000256" key="11">
    <source>
        <dbReference type="SAM" id="Phobius"/>
    </source>
</evidence>
<evidence type="ECO:0000256" key="1">
    <source>
        <dbReference type="ARBA" id="ARBA00004167"/>
    </source>
</evidence>
<keyword evidence="4 11" id="KW-0812">Transmembrane</keyword>
<evidence type="ECO:0000256" key="10">
    <source>
        <dbReference type="ARBA" id="ARBA00030803"/>
    </source>
</evidence>